<sequence>MVSFTPLLACCWASAVLAASSNHANDILNALEDQLRLLPRQHQAGFKLQIPNSGTGVSVVVFIIPALVSVWRLTLAYSFASSYASITTIVEEGWTERLLNRY</sequence>
<dbReference type="EMBL" id="KL142415">
    <property type="protein sequence ID" value="KDR67372.1"/>
    <property type="molecule type" value="Genomic_DNA"/>
</dbReference>
<reference evidence="3" key="1">
    <citation type="journal article" date="2014" name="Proc. Natl. Acad. Sci. U.S.A.">
        <title>Extensive sampling of basidiomycete genomes demonstrates inadequacy of the white-rot/brown-rot paradigm for wood decay fungi.</title>
        <authorList>
            <person name="Riley R."/>
            <person name="Salamov A.A."/>
            <person name="Brown D.W."/>
            <person name="Nagy L.G."/>
            <person name="Floudas D."/>
            <person name="Held B.W."/>
            <person name="Levasseur A."/>
            <person name="Lombard V."/>
            <person name="Morin E."/>
            <person name="Otillar R."/>
            <person name="Lindquist E.A."/>
            <person name="Sun H."/>
            <person name="LaButti K.M."/>
            <person name="Schmutz J."/>
            <person name="Jabbour D."/>
            <person name="Luo H."/>
            <person name="Baker S.E."/>
            <person name="Pisabarro A.G."/>
            <person name="Walton J.D."/>
            <person name="Blanchette R.A."/>
            <person name="Henrissat B."/>
            <person name="Martin F."/>
            <person name="Cullen D."/>
            <person name="Hibbett D.S."/>
            <person name="Grigoriev I.V."/>
        </authorList>
    </citation>
    <scope>NUCLEOTIDE SEQUENCE [LARGE SCALE GENOMIC DNA]</scope>
    <source>
        <strain evidence="3">CBS 339.88</strain>
    </source>
</reference>
<dbReference type="AlphaFoldDB" id="A0A067SBP4"/>
<keyword evidence="1" id="KW-0732">Signal</keyword>
<keyword evidence="3" id="KW-1185">Reference proteome</keyword>
<organism evidence="2 3">
    <name type="scientific">Galerina marginata (strain CBS 339.88)</name>
    <dbReference type="NCBI Taxonomy" id="685588"/>
    <lineage>
        <taxon>Eukaryota</taxon>
        <taxon>Fungi</taxon>
        <taxon>Dikarya</taxon>
        <taxon>Basidiomycota</taxon>
        <taxon>Agaricomycotina</taxon>
        <taxon>Agaricomycetes</taxon>
        <taxon>Agaricomycetidae</taxon>
        <taxon>Agaricales</taxon>
        <taxon>Agaricineae</taxon>
        <taxon>Strophariaceae</taxon>
        <taxon>Galerina</taxon>
    </lineage>
</organism>
<proteinExistence type="predicted"/>
<feature type="signal peptide" evidence="1">
    <location>
        <begin position="1"/>
        <end position="18"/>
    </location>
</feature>
<protein>
    <submittedName>
        <fullName evidence="2">Uncharacterized protein</fullName>
    </submittedName>
</protein>
<name>A0A067SBP4_GALM3</name>
<gene>
    <name evidence="2" type="ORF">GALMADRAFT_216466</name>
</gene>
<evidence type="ECO:0000256" key="1">
    <source>
        <dbReference type="SAM" id="SignalP"/>
    </source>
</evidence>
<accession>A0A067SBP4</accession>
<dbReference type="Proteomes" id="UP000027222">
    <property type="component" value="Unassembled WGS sequence"/>
</dbReference>
<feature type="chain" id="PRO_5001648821" evidence="1">
    <location>
        <begin position="19"/>
        <end position="102"/>
    </location>
</feature>
<dbReference type="HOGENOM" id="CLU_2277722_0_0_1"/>
<evidence type="ECO:0000313" key="3">
    <source>
        <dbReference type="Proteomes" id="UP000027222"/>
    </source>
</evidence>
<evidence type="ECO:0000313" key="2">
    <source>
        <dbReference type="EMBL" id="KDR67372.1"/>
    </source>
</evidence>